<feature type="transmembrane region" description="Helical" evidence="4">
    <location>
        <begin position="254"/>
        <end position="271"/>
    </location>
</feature>
<dbReference type="CDD" id="cd00371">
    <property type="entry name" value="HMA"/>
    <property type="match status" value="1"/>
</dbReference>
<feature type="transmembrane region" description="Helical" evidence="4">
    <location>
        <begin position="134"/>
        <end position="158"/>
    </location>
</feature>
<dbReference type="Gene3D" id="2.70.150.10">
    <property type="entry name" value="Calcium-transporting ATPase, cytoplasmic transduction domain A"/>
    <property type="match status" value="1"/>
</dbReference>
<reference evidence="6" key="2">
    <citation type="journal article" date="2021" name="Microbiome">
        <title>Successional dynamics and alternative stable states in a saline activated sludge microbial community over 9 years.</title>
        <authorList>
            <person name="Wang Y."/>
            <person name="Ye J."/>
            <person name="Ju F."/>
            <person name="Liu L."/>
            <person name="Boyd J.A."/>
            <person name="Deng Y."/>
            <person name="Parks D.H."/>
            <person name="Jiang X."/>
            <person name="Yin X."/>
            <person name="Woodcroft B.J."/>
            <person name="Tyson G.W."/>
            <person name="Hugenholtz P."/>
            <person name="Polz M.F."/>
            <person name="Zhang T."/>
        </authorList>
    </citation>
    <scope>NUCLEOTIDE SEQUENCE</scope>
    <source>
        <strain evidence="6">HKST-UBA09</strain>
    </source>
</reference>
<dbReference type="GO" id="GO:0043682">
    <property type="term" value="F:P-type divalent copper transporter activity"/>
    <property type="evidence" value="ECO:0007669"/>
    <property type="project" value="TreeGrafter"/>
</dbReference>
<proteinExistence type="predicted"/>
<dbReference type="InterPro" id="IPR006121">
    <property type="entry name" value="HMA_dom"/>
</dbReference>
<dbReference type="SUPFAM" id="SSF81653">
    <property type="entry name" value="Calcium ATPase, transduction domain A"/>
    <property type="match status" value="1"/>
</dbReference>
<sequence>MTKQIYPIIGMHCASCKLLIEKMVGKVEGVKSVHVNYATEKMTIEFNEGEDSDPRLLESIKHAVASAGSYKLIDDEDGKTVLADPSQTKKIESHHQMNQSDNDSHMMHNENNVGKHNHAAMLKKEEYKKLKRKVLIVGLSALPFLVVMIRMVLIQLGVLEMNHAPLGLIYLSVGGEDSDPRFQINLFFLIQFIIATPILFWGGSQFYSSTWSALKVRAANMDTLIAMGTTTAWLFSSIVTFFPNVFKDYNSDVFFEAAVFIIFFILLGRLLEARAKGQANDAIKKLLELQAKEATVIRDGKEIKISISDVVKGDIIIVKPGEKIPVDGEIVEGSSTLDESMVTGESLP</sequence>
<dbReference type="Pfam" id="PF00403">
    <property type="entry name" value="HMA"/>
    <property type="match status" value="1"/>
</dbReference>
<dbReference type="GO" id="GO:0005524">
    <property type="term" value="F:ATP binding"/>
    <property type="evidence" value="ECO:0007669"/>
    <property type="project" value="InterPro"/>
</dbReference>
<evidence type="ECO:0000256" key="2">
    <source>
        <dbReference type="ARBA" id="ARBA00022723"/>
    </source>
</evidence>
<protein>
    <submittedName>
        <fullName evidence="6">Heavy metal translocating P-type ATPase</fullName>
    </submittedName>
</protein>
<evidence type="ECO:0000259" key="5">
    <source>
        <dbReference type="PROSITE" id="PS50846"/>
    </source>
</evidence>
<dbReference type="EMBL" id="JAGQLF010000014">
    <property type="protein sequence ID" value="MCA9386757.1"/>
    <property type="molecule type" value="Genomic_DNA"/>
</dbReference>
<organism evidence="6 7">
    <name type="scientific">Candidatus Dojkabacteria bacterium</name>
    <dbReference type="NCBI Taxonomy" id="2099670"/>
    <lineage>
        <taxon>Bacteria</taxon>
        <taxon>Candidatus Dojkabacteria</taxon>
    </lineage>
</organism>
<dbReference type="Gene3D" id="3.30.70.100">
    <property type="match status" value="1"/>
</dbReference>
<keyword evidence="4" id="KW-1133">Transmembrane helix</keyword>
<dbReference type="GO" id="GO:0016020">
    <property type="term" value="C:membrane"/>
    <property type="evidence" value="ECO:0007669"/>
    <property type="project" value="InterPro"/>
</dbReference>
<dbReference type="PANTHER" id="PTHR43520">
    <property type="entry name" value="ATP7, ISOFORM B"/>
    <property type="match status" value="1"/>
</dbReference>
<keyword evidence="2" id="KW-0479">Metal-binding</keyword>
<gene>
    <name evidence="6" type="ORF">KC669_01860</name>
</gene>
<feature type="domain" description="HMA" evidence="5">
    <location>
        <begin position="2"/>
        <end position="68"/>
    </location>
</feature>
<dbReference type="GO" id="GO:0055070">
    <property type="term" value="P:copper ion homeostasis"/>
    <property type="evidence" value="ECO:0007669"/>
    <property type="project" value="TreeGrafter"/>
</dbReference>
<keyword evidence="4" id="KW-0472">Membrane</keyword>
<dbReference type="InterPro" id="IPR036163">
    <property type="entry name" value="HMA_dom_sf"/>
</dbReference>
<keyword evidence="3" id="KW-1278">Translocase</keyword>
<dbReference type="InterPro" id="IPR017969">
    <property type="entry name" value="Heavy-metal-associated_CS"/>
</dbReference>
<comment type="caution">
    <text evidence="6">The sequence shown here is derived from an EMBL/GenBank/DDBJ whole genome shotgun (WGS) entry which is preliminary data.</text>
</comment>
<dbReference type="GO" id="GO:0016887">
    <property type="term" value="F:ATP hydrolysis activity"/>
    <property type="evidence" value="ECO:0007669"/>
    <property type="project" value="InterPro"/>
</dbReference>
<name>A0A955RLW5_9BACT</name>
<evidence type="ECO:0000256" key="3">
    <source>
        <dbReference type="ARBA" id="ARBA00022967"/>
    </source>
</evidence>
<evidence type="ECO:0000256" key="1">
    <source>
        <dbReference type="ARBA" id="ARBA00004127"/>
    </source>
</evidence>
<dbReference type="PROSITE" id="PS50846">
    <property type="entry name" value="HMA_2"/>
    <property type="match status" value="1"/>
</dbReference>
<dbReference type="InterPro" id="IPR008250">
    <property type="entry name" value="ATPase_P-typ_transduc_dom_A_sf"/>
</dbReference>
<reference evidence="6" key="1">
    <citation type="submission" date="2020-04" db="EMBL/GenBank/DDBJ databases">
        <authorList>
            <person name="Zhang T."/>
        </authorList>
    </citation>
    <scope>NUCLEOTIDE SEQUENCE</scope>
    <source>
        <strain evidence="6">HKST-UBA09</strain>
    </source>
</reference>
<dbReference type="NCBIfam" id="TIGR01494">
    <property type="entry name" value="ATPase_P-type"/>
    <property type="match status" value="1"/>
</dbReference>
<dbReference type="InterPro" id="IPR001757">
    <property type="entry name" value="P_typ_ATPase"/>
</dbReference>
<dbReference type="SUPFAM" id="SSF55008">
    <property type="entry name" value="HMA, heavy metal-associated domain"/>
    <property type="match status" value="1"/>
</dbReference>
<dbReference type="PROSITE" id="PS01047">
    <property type="entry name" value="HMA_1"/>
    <property type="match status" value="1"/>
</dbReference>
<feature type="transmembrane region" description="Helical" evidence="4">
    <location>
        <begin position="182"/>
        <end position="202"/>
    </location>
</feature>
<dbReference type="Pfam" id="PF00122">
    <property type="entry name" value="E1-E2_ATPase"/>
    <property type="match status" value="1"/>
</dbReference>
<evidence type="ECO:0000313" key="6">
    <source>
        <dbReference type="EMBL" id="MCA9386757.1"/>
    </source>
</evidence>
<dbReference type="GO" id="GO:0012505">
    <property type="term" value="C:endomembrane system"/>
    <property type="evidence" value="ECO:0007669"/>
    <property type="project" value="UniProtKB-SubCell"/>
</dbReference>
<feature type="transmembrane region" description="Helical" evidence="4">
    <location>
        <begin position="223"/>
        <end position="242"/>
    </location>
</feature>
<evidence type="ECO:0000256" key="4">
    <source>
        <dbReference type="SAM" id="Phobius"/>
    </source>
</evidence>
<dbReference type="AlphaFoldDB" id="A0A955RLW5"/>
<feature type="non-terminal residue" evidence="6">
    <location>
        <position position="348"/>
    </location>
</feature>
<accession>A0A955RLW5</accession>
<dbReference type="PANTHER" id="PTHR43520:SF8">
    <property type="entry name" value="P-TYPE CU(+) TRANSPORTER"/>
    <property type="match status" value="1"/>
</dbReference>
<comment type="subcellular location">
    <subcellularLocation>
        <location evidence="1">Endomembrane system</location>
        <topology evidence="1">Multi-pass membrane protein</topology>
    </subcellularLocation>
</comment>
<dbReference type="GO" id="GO:0005507">
    <property type="term" value="F:copper ion binding"/>
    <property type="evidence" value="ECO:0007669"/>
    <property type="project" value="TreeGrafter"/>
</dbReference>
<dbReference type="Proteomes" id="UP000714915">
    <property type="component" value="Unassembled WGS sequence"/>
</dbReference>
<keyword evidence="4" id="KW-0812">Transmembrane</keyword>
<evidence type="ECO:0000313" key="7">
    <source>
        <dbReference type="Proteomes" id="UP000714915"/>
    </source>
</evidence>
<dbReference type="InterPro" id="IPR059000">
    <property type="entry name" value="ATPase_P-type_domA"/>
</dbReference>